<evidence type="ECO:0000259" key="1">
    <source>
        <dbReference type="Pfam" id="PF03008"/>
    </source>
</evidence>
<comment type="caution">
    <text evidence="2">The sequence shown here is derived from an EMBL/GenBank/DDBJ whole genome shotgun (WGS) entry which is preliminary data.</text>
</comment>
<evidence type="ECO:0000313" key="3">
    <source>
        <dbReference type="Proteomes" id="UP000475214"/>
    </source>
</evidence>
<accession>A0A6L9SE12</accession>
<name>A0A6L9SE12_9ACTN</name>
<dbReference type="Pfam" id="PF03008">
    <property type="entry name" value="DUF234"/>
    <property type="match status" value="1"/>
</dbReference>
<dbReference type="PANTHER" id="PTHR34704:SF1">
    <property type="entry name" value="ATPASE"/>
    <property type="match status" value="1"/>
</dbReference>
<dbReference type="GO" id="GO:0005524">
    <property type="term" value="F:ATP binding"/>
    <property type="evidence" value="ECO:0007669"/>
    <property type="project" value="UniProtKB-KW"/>
</dbReference>
<feature type="domain" description="DUF234" evidence="1">
    <location>
        <begin position="328"/>
        <end position="422"/>
    </location>
</feature>
<dbReference type="InterPro" id="IPR027417">
    <property type="entry name" value="P-loop_NTPase"/>
</dbReference>
<keyword evidence="2" id="KW-0547">Nucleotide-binding</keyword>
<dbReference type="AlphaFoldDB" id="A0A6L9SE12"/>
<gene>
    <name evidence="2" type="ORF">G1H10_21480</name>
</gene>
<organism evidence="2 3">
    <name type="scientific">Phytoactinopolyspora halotolerans</name>
    <dbReference type="NCBI Taxonomy" id="1981512"/>
    <lineage>
        <taxon>Bacteria</taxon>
        <taxon>Bacillati</taxon>
        <taxon>Actinomycetota</taxon>
        <taxon>Actinomycetes</taxon>
        <taxon>Jiangellales</taxon>
        <taxon>Jiangellaceae</taxon>
        <taxon>Phytoactinopolyspora</taxon>
    </lineage>
</organism>
<protein>
    <submittedName>
        <fullName evidence="2">ATP-binding protein</fullName>
    </submittedName>
</protein>
<dbReference type="EMBL" id="JAAGOA010000016">
    <property type="protein sequence ID" value="NEE02741.1"/>
    <property type="molecule type" value="Genomic_DNA"/>
</dbReference>
<dbReference type="Proteomes" id="UP000475214">
    <property type="component" value="Unassembled WGS sequence"/>
</dbReference>
<proteinExistence type="predicted"/>
<sequence length="487" mass="53173">MAFIGRKKELARLNAHLAWVRSGGADEKGRAVLLRGRRRVGKSRLAEVFCDSSGLPFMIFQASRKAPARRERERFAEAIATSNLAGRDVAVDQSPRDWGAAFRLLAAALPDDRPSIVVIDELPYLVETDPSTEGELQTAWDKNLSRKPVLLLILGSDLSVMEALSSYENPFHQRAKEMVLHALNPADVAEMTGLGAADALDAYLITGGLPLVCQEWRTGWSRSAFLEESLNDPTSALIVSGERILAAEFPPDAIAHTVLTVIGGTGERTWTTISERAGNEQPLAPGTLQAAMASLIGKRVVADETPLSTKSTTKNKRYYIADPFLRFWLAFVEPAIPEVERGRGDIATERIERGFAAWRGRAIEPVIRDALFRLLPDERWPNARAIGGWWPRSNNPEIDLVGADRAPTASEISFIGSIKWLEQRPFDANDLAQLARDATSVPGVSVSTPLVAVSRTDTSLTSRGRASALPGLAALWGPDDLIVAWQS</sequence>
<dbReference type="PANTHER" id="PTHR34704">
    <property type="entry name" value="ATPASE"/>
    <property type="match status" value="1"/>
</dbReference>
<dbReference type="Gene3D" id="3.40.50.300">
    <property type="entry name" value="P-loop containing nucleotide triphosphate hydrolases"/>
    <property type="match status" value="1"/>
</dbReference>
<reference evidence="2 3" key="1">
    <citation type="submission" date="2020-02" db="EMBL/GenBank/DDBJ databases">
        <authorList>
            <person name="Li X.-J."/>
            <person name="Han X.-M."/>
        </authorList>
    </citation>
    <scope>NUCLEOTIDE SEQUENCE [LARGE SCALE GENOMIC DNA]</scope>
    <source>
        <strain evidence="2 3">CCTCC AB 2017055</strain>
    </source>
</reference>
<keyword evidence="2" id="KW-0067">ATP-binding</keyword>
<evidence type="ECO:0000313" key="2">
    <source>
        <dbReference type="EMBL" id="NEE02741.1"/>
    </source>
</evidence>
<dbReference type="InterPro" id="IPR004256">
    <property type="entry name" value="DUF234"/>
</dbReference>
<dbReference type="SUPFAM" id="SSF52540">
    <property type="entry name" value="P-loop containing nucleoside triphosphate hydrolases"/>
    <property type="match status" value="1"/>
</dbReference>
<keyword evidence="3" id="KW-1185">Reference proteome</keyword>